<feature type="region of interest" description="Disordered" evidence="6">
    <location>
        <begin position="18"/>
        <end position="47"/>
    </location>
</feature>
<dbReference type="Pfam" id="PF00550">
    <property type="entry name" value="PP-binding"/>
    <property type="match status" value="3"/>
</dbReference>
<dbReference type="InterPro" id="IPR020845">
    <property type="entry name" value="AMP-binding_CS"/>
</dbReference>
<dbReference type="GO" id="GO:0043041">
    <property type="term" value="P:amino acid activation for nonribosomal peptide biosynthetic process"/>
    <property type="evidence" value="ECO:0007669"/>
    <property type="project" value="TreeGrafter"/>
</dbReference>
<reference evidence="8 9" key="1">
    <citation type="submission" date="2019-04" db="EMBL/GenBank/DDBJ databases">
        <title>Aspergillus burnettii sp. nov., novel species from soil in southeast Queensland.</title>
        <authorList>
            <person name="Gilchrist C.L.M."/>
            <person name="Pitt J.I."/>
            <person name="Lange L."/>
            <person name="Lacey H.J."/>
            <person name="Vuong D."/>
            <person name="Midgley D.J."/>
            <person name="Greenfield P."/>
            <person name="Bradbury M."/>
            <person name="Lacey E."/>
            <person name="Busk P.K."/>
            <person name="Pilgaard B."/>
            <person name="Chooi Y.H."/>
            <person name="Piggott A.M."/>
        </authorList>
    </citation>
    <scope>NUCLEOTIDE SEQUENCE [LARGE SCALE GENOMIC DNA]</scope>
    <source>
        <strain evidence="8 9">FRR 5400</strain>
    </source>
</reference>
<evidence type="ECO:0000256" key="2">
    <source>
        <dbReference type="ARBA" id="ARBA00022450"/>
    </source>
</evidence>
<evidence type="ECO:0000256" key="4">
    <source>
        <dbReference type="ARBA" id="ARBA00022598"/>
    </source>
</evidence>
<dbReference type="InterPro" id="IPR006162">
    <property type="entry name" value="Ppantetheine_attach_site"/>
</dbReference>
<evidence type="ECO:0000259" key="7">
    <source>
        <dbReference type="PROSITE" id="PS50075"/>
    </source>
</evidence>
<comment type="caution">
    <text evidence="8">The sequence shown here is derived from an EMBL/GenBank/DDBJ whole genome shotgun (WGS) entry which is preliminary data.</text>
</comment>
<keyword evidence="3" id="KW-0597">Phosphoprotein</keyword>
<dbReference type="InterPro" id="IPR023213">
    <property type="entry name" value="CAT-like_dom_sf"/>
</dbReference>
<dbReference type="InterPro" id="IPR000873">
    <property type="entry name" value="AMP-dep_synth/lig_dom"/>
</dbReference>
<keyword evidence="4" id="KW-0436">Ligase</keyword>
<dbReference type="SMART" id="SM00823">
    <property type="entry name" value="PKS_PP"/>
    <property type="match status" value="2"/>
</dbReference>
<sequence length="2654" mass="292004">MGASTMLSKLQHWERLVRSSNEPGNVQPPTTLLPVQPREPVNEAATSHDSYDIGQLKNLTNENDLDSVIEGYARGIMAVTGQKDIAFWITTRPEVWAIDRLVIVAQGSADSPNLKWDAFVTPVRDHKECPEAVEFALCLVHGANMQADLAGFIRLALCIDIQSSTASFVYQATGERLTNIREIERRLESYLSGSESREDGVQFWRSNLQHFVGICERQFPTLSCVRLAQTTEDAPTVSQTLLLGTSWEELHSLTAKLQLQSIGTLIRASFAYILSEYLESDRVILGEMNSGDSTSALSNSRTPLPILISPQDTAEDLLRKIDNFVTLSATVATAPEELVRDILRCPPCQAPFHAIFTDHVNVCCDQVVRTDLQYPQSEATEPPISLRVEHSEGTLSCILSARTGLMDNVHLELVLRQIDAMVTAIVSNHTELVVGLTRVFPDSLLSSYTPVVSEQLEQAPKLPPSYWVDHWATSNPSWPALEVIESISENGIQSQRWTYGELSQTSDRLSTWLVSRGWCNSMIGVCLGRSFIAYALVLAIWKSGNCYIPIAEDLPEARRVLLLSDSGATALFTDNDFLGNVVPPEGCEVIDINSPQLHDELDAIKDIAVVDATSSDNCYLLYTSGSTGLPKGVLVSRGNLSAFTEAQSEYICRDVPDTRKLGGVGSYLAHASRAFDVHICEMVLGWRHGLRLVTAPRTMLLDNLNFVLTRCRISHAGFVPSLLEHTGISAEELPDLRYLGVGGEKISETIIERFVGKPTIALVNAYGPTEATIGITSHTVTPSSTVRNIGSAVGNITLHVLEPETNDYVKRGQAGELCVTGDLVAKGYHRRPDAKGFTEFHGQQMYRTGDIVRLMANNCVEYLGRRDSQAKVRGQRLELEEVSIAVRRCADCPVNVTSIVTPSPITKRSQLVTFISPASDRLESTTAQPTFVKDLYQEWVPQILERCCQQLPVYMVPSVLLPVSFIPIQISGKADNRRLVALYESIPASELLHETRRSPVTDPGQSLEPGEAILTTEEQQIRDIICAVASADGSTVTKATCIFQLGIDSLSSLSVAAQMRKAGYICSAADILRNDTIVQLASLPRHLDSSDQSDESDAMQLLETLDQNFRRMQKPIPNASIAVVRPCLPLQESLVSRSVDNAIALYVNHMMFRLRHSATLEGLRSAFEDLIHENEIFRTCFHVMNKSVVQVVLKPRAAQMPWESVAVSDEQAAQDYFTKCQAEVASKIVANIERHPPLHILAASSTGNNPSGWLMLSIHHSIFDGASVGLLLNRLYHHYTGETSMHTINLTPLYRHFVTAAETEAEQYWTSYLSGCRPTIIPTESLIDSSYSIITEKLPWKLSALSGLASGISTTVSLLLETIWAIALAQCLGQPDVMFGRILNGRGIPVDSVEAMLIPLVTTVPARIRLSSSTQSLIELIKTHTRDSLGSLPYQHTALRAIQRYVQAPGPLFNSMFSYLVIGPLSPAESLLEEMDSVMEVDYPLALEIRAETEADAITFRLRTASDPSLAQGVRAIINTMTILLHSLTSNGDAVVSGPGLVQPQVRELAKWDESQWTGGEIGIRDIVSKTTGLSESQISKNSSFFALGIDSVISIRLARSLQERGFKASSSDILKYPSIGALHHHLQNTATVASKPEEEETKLDPNTKIELFHADDSIIEIYRCTSLQTAMIGQCLSSKGKDYVYHHVVTLDNSVDLNRLATAWQQLVGQVDILRTSFHRPESSHEFLAAVHQYPLVQWSYRLEEESFSKAIEQIFHQAGYPEIEGFQRPPWNVTILSQGSHRAMVVTMHHCLYDGVSLPLLFACLEEIYLGTQVTVGSFASAARVIASIQETSVPFWAKTVSGYRYSGLPVSPDSVIGSHAQWAEVKVECPIATLQRQCGSLEVTLQTVALLAFGKSLALLLGQRDVVFGHVVSGRALDTGSTGFIIGPLLNTVPFRLTLDPILQNTRSVLQHIQRFCADALHHQHASLGLIQNSWRLASQNASPSLFDALFSFNKAEGPVGTPLFQPYLSGRVLESPHYRLNVEFEQKPDALVIRASCRDILAGKGELENWLQTLALSLVDIVSSPDAPVLRFPSELSALPLFACHPQGANGKAAGIPASEEHVGAIKDILARVTGTPADQIQENSSIFTLGVDSILAIDISAKCRNAQLKLSVSDILQGRTVEGIARLAAKSPVISSNPTKPITAGKSLIRSEVREKALAALSLAEGDVDAALPCLSGQLFYISRWLQSGRRLWEFTFAFQSRVRLDQRQLQIAWTQLKQRHSILRTSFAAVSADEIVQVVSKSSKTSGEIQVDSDPSAENLQLFVQYLVYQLSGNPSTLLTPPARLRLVQHRDADILLLTLHHALYDGWSIPILIRDLEALYLKVSLPAPADFSSFVRQAQRTPDEKHYKAYWEPALSMGQSTILGSSASNTQDFQHLKSSQSLYPQELSEVECLCNRKGMSMPTLILLAVSRSLARIAGVTHPTFGLFHSGRSNEFPNIHNLAGPTVNMLPFVVQDPLFGSVTSCAQAIQHDLGQRALFDQTDLRHLLHMMKISGYDLQFNVLVNIVWGRLRDGSFQDSVDPLLTPVPIDGSGDLVKESPSVENTSVDELNCHELPCRSNLLLDVSYSEADGALLLKIDYTPDLISSREVQDLLDSIGKEIDQVIRDL</sequence>
<dbReference type="InterPro" id="IPR020806">
    <property type="entry name" value="PKS_PP-bd"/>
</dbReference>
<comment type="pathway">
    <text evidence="1">Siderophore biosynthesis.</text>
</comment>
<dbReference type="SUPFAM" id="SSF47336">
    <property type="entry name" value="ACP-like"/>
    <property type="match status" value="3"/>
</dbReference>
<dbReference type="GO" id="GO:0031177">
    <property type="term" value="F:phosphopantetheine binding"/>
    <property type="evidence" value="ECO:0007669"/>
    <property type="project" value="InterPro"/>
</dbReference>
<organism evidence="8 9">
    <name type="scientific">Petromyces alliaceus</name>
    <name type="common">Aspergillus alliaceus</name>
    <dbReference type="NCBI Taxonomy" id="209559"/>
    <lineage>
        <taxon>Eukaryota</taxon>
        <taxon>Fungi</taxon>
        <taxon>Dikarya</taxon>
        <taxon>Ascomycota</taxon>
        <taxon>Pezizomycotina</taxon>
        <taxon>Eurotiomycetes</taxon>
        <taxon>Eurotiomycetidae</taxon>
        <taxon>Eurotiales</taxon>
        <taxon>Aspergillaceae</taxon>
        <taxon>Aspergillus</taxon>
        <taxon>Aspergillus subgen. Circumdati</taxon>
    </lineage>
</organism>
<evidence type="ECO:0000256" key="1">
    <source>
        <dbReference type="ARBA" id="ARBA00004924"/>
    </source>
</evidence>
<dbReference type="InterPro" id="IPR042099">
    <property type="entry name" value="ANL_N_sf"/>
</dbReference>
<dbReference type="Gene3D" id="3.30.559.30">
    <property type="entry name" value="Nonribosomal peptide synthetase, condensation domain"/>
    <property type="match status" value="4"/>
</dbReference>
<evidence type="ECO:0000256" key="5">
    <source>
        <dbReference type="ARBA" id="ARBA00029454"/>
    </source>
</evidence>
<dbReference type="Pfam" id="PF00668">
    <property type="entry name" value="Condensation"/>
    <property type="match status" value="3"/>
</dbReference>
<dbReference type="FunFam" id="3.30.300.30:FF:000033">
    <property type="entry name" value="Nonribosomal siderophore peptide synthase SidC"/>
    <property type="match status" value="1"/>
</dbReference>
<feature type="compositionally biased region" description="Polar residues" evidence="6">
    <location>
        <begin position="18"/>
        <end position="30"/>
    </location>
</feature>
<keyword evidence="2" id="KW-0596">Phosphopantetheine</keyword>
<proteinExistence type="inferred from homology"/>
<dbReference type="PROSITE" id="PS00012">
    <property type="entry name" value="PHOSPHOPANTETHEINE"/>
    <property type="match status" value="1"/>
</dbReference>
<dbReference type="GO" id="GO:0044550">
    <property type="term" value="P:secondary metabolite biosynthetic process"/>
    <property type="evidence" value="ECO:0007669"/>
    <property type="project" value="TreeGrafter"/>
</dbReference>
<dbReference type="InterPro" id="IPR009081">
    <property type="entry name" value="PP-bd_ACP"/>
</dbReference>
<dbReference type="Gene3D" id="3.30.300.30">
    <property type="match status" value="1"/>
</dbReference>
<dbReference type="PANTHER" id="PTHR45527">
    <property type="entry name" value="NONRIBOSOMAL PEPTIDE SYNTHETASE"/>
    <property type="match status" value="1"/>
</dbReference>
<dbReference type="Gene3D" id="3.40.50.12780">
    <property type="entry name" value="N-terminal domain of ligase-like"/>
    <property type="match status" value="1"/>
</dbReference>
<name>A0A8H6ACP4_PETAA</name>
<dbReference type="InterPro" id="IPR045851">
    <property type="entry name" value="AMP-bd_C_sf"/>
</dbReference>
<dbReference type="Gene3D" id="3.30.559.10">
    <property type="entry name" value="Chloramphenicol acetyltransferase-like domain"/>
    <property type="match status" value="3"/>
</dbReference>
<evidence type="ECO:0000313" key="9">
    <source>
        <dbReference type="Proteomes" id="UP000541154"/>
    </source>
</evidence>
<comment type="similarity">
    <text evidence="5">Belongs to the NRP synthetase family.</text>
</comment>
<dbReference type="SUPFAM" id="SSF52777">
    <property type="entry name" value="CoA-dependent acyltransferases"/>
    <property type="match status" value="7"/>
</dbReference>
<dbReference type="PANTHER" id="PTHR45527:SF1">
    <property type="entry name" value="FATTY ACID SYNTHASE"/>
    <property type="match status" value="1"/>
</dbReference>
<dbReference type="Proteomes" id="UP000541154">
    <property type="component" value="Unassembled WGS sequence"/>
</dbReference>
<accession>A0A8H6ACP4</accession>
<dbReference type="Pfam" id="PF00501">
    <property type="entry name" value="AMP-binding"/>
    <property type="match status" value="1"/>
</dbReference>
<dbReference type="PROSITE" id="PS50075">
    <property type="entry name" value="CARRIER"/>
    <property type="match status" value="3"/>
</dbReference>
<dbReference type="PROSITE" id="PS00455">
    <property type="entry name" value="AMP_BINDING"/>
    <property type="match status" value="1"/>
</dbReference>
<evidence type="ECO:0000256" key="6">
    <source>
        <dbReference type="SAM" id="MobiDB-lite"/>
    </source>
</evidence>
<dbReference type="GO" id="GO:0005737">
    <property type="term" value="C:cytoplasm"/>
    <property type="evidence" value="ECO:0007669"/>
    <property type="project" value="TreeGrafter"/>
</dbReference>
<feature type="domain" description="Carrier" evidence="7">
    <location>
        <begin position="1012"/>
        <end position="1088"/>
    </location>
</feature>
<feature type="domain" description="Carrier" evidence="7">
    <location>
        <begin position="2101"/>
        <end position="2177"/>
    </location>
</feature>
<protein>
    <recommendedName>
        <fullName evidence="7">Carrier domain-containing protein</fullName>
    </recommendedName>
</protein>
<feature type="domain" description="Carrier" evidence="7">
    <location>
        <begin position="1555"/>
        <end position="1631"/>
    </location>
</feature>
<dbReference type="GO" id="GO:0016874">
    <property type="term" value="F:ligase activity"/>
    <property type="evidence" value="ECO:0007669"/>
    <property type="project" value="UniProtKB-KW"/>
</dbReference>
<evidence type="ECO:0000313" key="8">
    <source>
        <dbReference type="EMBL" id="KAF5864621.1"/>
    </source>
</evidence>
<gene>
    <name evidence="8" type="ORF">ETB97_007179</name>
</gene>
<dbReference type="EMBL" id="SPNV01000031">
    <property type="protein sequence ID" value="KAF5864621.1"/>
    <property type="molecule type" value="Genomic_DNA"/>
</dbReference>
<dbReference type="Gene3D" id="1.10.1200.10">
    <property type="entry name" value="ACP-like"/>
    <property type="match status" value="3"/>
</dbReference>
<dbReference type="InterPro" id="IPR036736">
    <property type="entry name" value="ACP-like_sf"/>
</dbReference>
<dbReference type="InterPro" id="IPR001242">
    <property type="entry name" value="Condensation_dom"/>
</dbReference>
<dbReference type="SUPFAM" id="SSF56801">
    <property type="entry name" value="Acetyl-CoA synthetase-like"/>
    <property type="match status" value="1"/>
</dbReference>
<evidence type="ECO:0000256" key="3">
    <source>
        <dbReference type="ARBA" id="ARBA00022553"/>
    </source>
</evidence>
<keyword evidence="9" id="KW-1185">Reference proteome</keyword>